<dbReference type="GO" id="GO:0033550">
    <property type="term" value="F:MAP kinase tyrosine phosphatase activity"/>
    <property type="evidence" value="ECO:0007669"/>
    <property type="project" value="TreeGrafter"/>
</dbReference>
<feature type="region of interest" description="Disordered" evidence="4">
    <location>
        <begin position="781"/>
        <end position="862"/>
    </location>
</feature>
<dbReference type="SUPFAM" id="SSF52799">
    <property type="entry name" value="(Phosphotyrosine protein) phosphatases II"/>
    <property type="match status" value="1"/>
</dbReference>
<feature type="compositionally biased region" description="Basic and acidic residues" evidence="4">
    <location>
        <begin position="788"/>
        <end position="808"/>
    </location>
</feature>
<feature type="compositionally biased region" description="Basic and acidic residues" evidence="4">
    <location>
        <begin position="658"/>
        <end position="668"/>
    </location>
</feature>
<dbReference type="InterPro" id="IPR000340">
    <property type="entry name" value="Dual-sp_phosphatase_cat-dom"/>
</dbReference>
<feature type="domain" description="Tyrosine-protein phosphatase" evidence="5">
    <location>
        <begin position="375"/>
        <end position="517"/>
    </location>
</feature>
<dbReference type="Pfam" id="PF00782">
    <property type="entry name" value="DSPc"/>
    <property type="match status" value="1"/>
</dbReference>
<dbReference type="InterPro" id="IPR036873">
    <property type="entry name" value="Rhodanese-like_dom_sf"/>
</dbReference>
<dbReference type="FunFam" id="3.40.250.10:FF:000016">
    <property type="entry name" value="Dual specificity phosphatase 16 (Predicted)"/>
    <property type="match status" value="1"/>
</dbReference>
<feature type="region of interest" description="Disordered" evidence="4">
    <location>
        <begin position="45"/>
        <end position="167"/>
    </location>
</feature>
<evidence type="ECO:0000259" key="7">
    <source>
        <dbReference type="PROSITE" id="PS50206"/>
    </source>
</evidence>
<dbReference type="Gene3D" id="3.90.190.10">
    <property type="entry name" value="Protein tyrosine phosphatase superfamily"/>
    <property type="match status" value="1"/>
</dbReference>
<proteinExistence type="inferred from homology"/>
<dbReference type="SMART" id="SM00450">
    <property type="entry name" value="RHOD"/>
    <property type="match status" value="1"/>
</dbReference>
<dbReference type="InterPro" id="IPR029021">
    <property type="entry name" value="Prot-tyrosine_phosphatase-like"/>
</dbReference>
<dbReference type="FunFam" id="3.90.190.10:FF:000050">
    <property type="entry name" value="Dual specificity phosphatase 16 (Predicted)"/>
    <property type="match status" value="1"/>
</dbReference>
<dbReference type="InterPro" id="IPR008343">
    <property type="entry name" value="MKP"/>
</dbReference>
<evidence type="ECO:0000256" key="4">
    <source>
        <dbReference type="SAM" id="MobiDB-lite"/>
    </source>
</evidence>
<dbReference type="InterPro" id="IPR000387">
    <property type="entry name" value="Tyr_Pase_dom"/>
</dbReference>
<reference evidence="8 9" key="1">
    <citation type="submission" date="2019-01" db="EMBL/GenBank/DDBJ databases">
        <title>Genome Assembly of Collichthys lucidus.</title>
        <authorList>
            <person name="Cai M."/>
            <person name="Xiao S."/>
        </authorList>
    </citation>
    <scope>NUCLEOTIDE SEQUENCE [LARGE SCALE GENOMIC DNA]</scope>
    <source>
        <strain evidence="8">JT15FE1705JMU</strain>
        <tissue evidence="8">Muscle</tissue>
    </source>
</reference>
<dbReference type="Pfam" id="PF00581">
    <property type="entry name" value="Rhodanese"/>
    <property type="match status" value="1"/>
</dbReference>
<keyword evidence="3" id="KW-0904">Protein phosphatase</keyword>
<feature type="domain" description="Rhodanese" evidence="7">
    <location>
        <begin position="239"/>
        <end position="354"/>
    </location>
</feature>
<dbReference type="CDD" id="cd14568">
    <property type="entry name" value="DSP_MKP_classIII"/>
    <property type="match status" value="1"/>
</dbReference>
<feature type="compositionally biased region" description="Polar residues" evidence="4">
    <location>
        <begin position="83"/>
        <end position="100"/>
    </location>
</feature>
<evidence type="ECO:0000256" key="2">
    <source>
        <dbReference type="ARBA" id="ARBA00022801"/>
    </source>
</evidence>
<name>A0A4U5VPT1_COLLU</name>
<dbReference type="PROSITE" id="PS00383">
    <property type="entry name" value="TYR_PHOSPHATASE_1"/>
    <property type="match status" value="1"/>
</dbReference>
<dbReference type="AlphaFoldDB" id="A0A4U5VPT1"/>
<feature type="compositionally biased region" description="Low complexity" evidence="4">
    <location>
        <begin position="835"/>
        <end position="846"/>
    </location>
</feature>
<keyword evidence="2" id="KW-0378">Hydrolase</keyword>
<feature type="compositionally biased region" description="Low complexity" evidence="4">
    <location>
        <begin position="109"/>
        <end position="125"/>
    </location>
</feature>
<dbReference type="STRING" id="240159.A0A4U5VPT1"/>
<dbReference type="Gene3D" id="3.40.250.10">
    <property type="entry name" value="Rhodanese-like domain"/>
    <property type="match status" value="1"/>
</dbReference>
<dbReference type="InterPro" id="IPR001763">
    <property type="entry name" value="Rhodanese-like_dom"/>
</dbReference>
<dbReference type="InterPro" id="IPR016130">
    <property type="entry name" value="Tyr_Pase_AS"/>
</dbReference>
<evidence type="ECO:0000313" key="8">
    <source>
        <dbReference type="EMBL" id="TKS90379.1"/>
    </source>
</evidence>
<feature type="compositionally biased region" description="Basic and acidic residues" evidence="4">
    <location>
        <begin position="823"/>
        <end position="834"/>
    </location>
</feature>
<evidence type="ECO:0000313" key="9">
    <source>
        <dbReference type="Proteomes" id="UP000298787"/>
    </source>
</evidence>
<feature type="compositionally biased region" description="Low complexity" evidence="4">
    <location>
        <begin position="134"/>
        <end position="165"/>
    </location>
</feature>
<dbReference type="PANTHER" id="PTHR10159">
    <property type="entry name" value="DUAL SPECIFICITY PROTEIN PHOSPHATASE"/>
    <property type="match status" value="1"/>
</dbReference>
<dbReference type="InterPro" id="IPR020422">
    <property type="entry name" value="TYR_PHOSPHATASE_DUAL_dom"/>
</dbReference>
<comment type="similarity">
    <text evidence="1">Belongs to the protein-tyrosine phosphatase family. Non-receptor class dual specificity subfamily.</text>
</comment>
<keyword evidence="9" id="KW-1185">Reference proteome</keyword>
<feature type="region of interest" description="Disordered" evidence="4">
    <location>
        <begin position="628"/>
        <end position="695"/>
    </location>
</feature>
<dbReference type="GO" id="GO:0005634">
    <property type="term" value="C:nucleus"/>
    <property type="evidence" value="ECO:0007669"/>
    <property type="project" value="TreeGrafter"/>
</dbReference>
<protein>
    <submittedName>
        <fullName evidence="8">Dual specificity protein phosphatase 16</fullName>
    </submittedName>
</protein>
<dbReference type="EMBL" id="CM014099">
    <property type="protein sequence ID" value="TKS90379.1"/>
    <property type="molecule type" value="Genomic_DNA"/>
</dbReference>
<dbReference type="CDD" id="cd01446">
    <property type="entry name" value="DSP_MapKP"/>
    <property type="match status" value="1"/>
</dbReference>
<feature type="compositionally biased region" description="Pro residues" evidence="4">
    <location>
        <begin position="532"/>
        <end position="544"/>
    </location>
</feature>
<dbReference type="GO" id="GO:0008330">
    <property type="term" value="F:protein tyrosine/threonine phosphatase activity"/>
    <property type="evidence" value="ECO:0007669"/>
    <property type="project" value="TreeGrafter"/>
</dbReference>
<evidence type="ECO:0000259" key="5">
    <source>
        <dbReference type="PROSITE" id="PS50054"/>
    </source>
</evidence>
<dbReference type="PRINTS" id="PR01764">
    <property type="entry name" value="MAPKPHPHTASE"/>
</dbReference>
<dbReference type="PROSITE" id="PS50206">
    <property type="entry name" value="RHODANESE_3"/>
    <property type="match status" value="1"/>
</dbReference>
<dbReference type="PANTHER" id="PTHR10159:SF343">
    <property type="entry name" value="DUAL SPECIFICITY PROTEIN PHOSPHATASE 16"/>
    <property type="match status" value="1"/>
</dbReference>
<evidence type="ECO:0000256" key="3">
    <source>
        <dbReference type="ARBA" id="ARBA00022912"/>
    </source>
</evidence>
<dbReference type="SMART" id="SM00195">
    <property type="entry name" value="DSPc"/>
    <property type="match status" value="1"/>
</dbReference>
<evidence type="ECO:0000259" key="6">
    <source>
        <dbReference type="PROSITE" id="PS50056"/>
    </source>
</evidence>
<evidence type="ECO:0000256" key="1">
    <source>
        <dbReference type="ARBA" id="ARBA00008601"/>
    </source>
</evidence>
<gene>
    <name evidence="8" type="ORF">D9C73_024511</name>
</gene>
<dbReference type="SUPFAM" id="SSF52821">
    <property type="entry name" value="Rhodanese/Cell cycle control phosphatase"/>
    <property type="match status" value="1"/>
</dbReference>
<dbReference type="Proteomes" id="UP000298787">
    <property type="component" value="Chromosome 22"/>
</dbReference>
<feature type="region of interest" description="Disordered" evidence="4">
    <location>
        <begin position="522"/>
        <end position="546"/>
    </location>
</feature>
<dbReference type="PROSITE" id="PS50054">
    <property type="entry name" value="TYR_PHOSPHATASE_DUAL"/>
    <property type="match status" value="1"/>
</dbReference>
<accession>A0A4U5VPT1</accession>
<dbReference type="GO" id="GO:0017017">
    <property type="term" value="F:MAP kinase tyrosine/serine/threonine phosphatase activity"/>
    <property type="evidence" value="ECO:0007669"/>
    <property type="project" value="InterPro"/>
</dbReference>
<dbReference type="GO" id="GO:0005737">
    <property type="term" value="C:cytoplasm"/>
    <property type="evidence" value="ECO:0007669"/>
    <property type="project" value="TreeGrafter"/>
</dbReference>
<dbReference type="PROSITE" id="PS50056">
    <property type="entry name" value="TYR_PHOSPHATASE_2"/>
    <property type="match status" value="1"/>
</dbReference>
<feature type="domain" description="Tyrosine specific protein phosphatases" evidence="6">
    <location>
        <begin position="437"/>
        <end position="498"/>
    </location>
</feature>
<organism evidence="8 9">
    <name type="scientific">Collichthys lucidus</name>
    <name type="common">Big head croaker</name>
    <name type="synonym">Sciaena lucida</name>
    <dbReference type="NCBI Taxonomy" id="240159"/>
    <lineage>
        <taxon>Eukaryota</taxon>
        <taxon>Metazoa</taxon>
        <taxon>Chordata</taxon>
        <taxon>Craniata</taxon>
        <taxon>Vertebrata</taxon>
        <taxon>Euteleostomi</taxon>
        <taxon>Actinopterygii</taxon>
        <taxon>Neopterygii</taxon>
        <taxon>Teleostei</taxon>
        <taxon>Neoteleostei</taxon>
        <taxon>Acanthomorphata</taxon>
        <taxon>Eupercaria</taxon>
        <taxon>Sciaenidae</taxon>
        <taxon>Collichthys</taxon>
    </lineage>
</organism>
<dbReference type="GO" id="GO:0043409">
    <property type="term" value="P:negative regulation of MAPK cascade"/>
    <property type="evidence" value="ECO:0007669"/>
    <property type="project" value="TreeGrafter"/>
</dbReference>
<sequence length="882" mass="96289">MRSLTNEGTELCPQNSVAALQFLYRPPEAGSSNTLPLLLSLPKTVTPARYRGPESGCDPVPDGPTERRLDFLTSGVFKDQTRPDQLSSAQTRPDQTISDQTRPDHLRPDQTSSDQTSSDQTSSDQTRPDHLRPDQTSLDQTSSDQTSSDQTRPAQTSSDQTSSDQLRPAQLRFVAVPLWETRVSGGSDKSLSFQHWTTDQCVNTNRVRGPGSWSKSGLPRPGAVRPIGAEALVVLLEGGLDRVVLIDSRPFVDYNASHILEAVNVNCSKLMKRRLQQDKVQINELLQHSAKKKLELQVDQEVVVYDQSSSDPSSLGSESFLSVLLLKLEKSFPSVHLLSGGFSEFSHLFPGLCEGKSALVPSCISQPCLPITNIGPTRILPHLYLGCQRDVLNKDLMQQNDIGYVLNASNTCPKPDFIPESHFLRVPVNDSFCEKILPWLDRSVEFIEKAKASNARVLVHCLAGISRSATIAIAYIMKRMDMSLDEAYRFVKEKRPTISPNFNFLGQLLDFEKKIKSPHGTECKLKSSSEVPAPPDDPEPPPCPLSEACGGPGLSLLEPLTLPCVLADAPEERLLAAALSGLQLADGPEDNARLKRSFSLDIKSYGEPGGNAPHRVFVPHGASGDAGDFYKPSTFKEPKPCQFSPVEEVSEQSTPEQSPDKEEADAPERVALPTSASFTKPPPAAPNCSHQLHRSGSMEESATSFLFGLSRSQQHLAKPGSGGALKGWHSDILLGPVTVSTSSLAGGWYLSSDSTRFYSTSAILGGGSFAAYGCGHGLEAVRRRSRQRTADRGDSRRSWHEESSFEKQLKRRSCQMEFGDGMTDSRRGETEDRPASPAAWRSSRSPETGPGPGPEVCSNTHQTPPRRIHLILTPECCIVGCF</sequence>